<evidence type="ECO:0000313" key="2">
    <source>
        <dbReference type="Proteomes" id="UP000566819"/>
    </source>
</evidence>
<protein>
    <recommendedName>
        <fullName evidence="3">Thioredoxin domain-containing protein</fullName>
    </recommendedName>
</protein>
<proteinExistence type="predicted"/>
<dbReference type="InterPro" id="IPR036249">
    <property type="entry name" value="Thioredoxin-like_sf"/>
</dbReference>
<dbReference type="InterPro" id="IPR032801">
    <property type="entry name" value="PXL2A/B/C"/>
</dbReference>
<keyword evidence="2" id="KW-1185">Reference proteome</keyword>
<organism evidence="1 2">
    <name type="scientific">Cudoniella acicularis</name>
    <dbReference type="NCBI Taxonomy" id="354080"/>
    <lineage>
        <taxon>Eukaryota</taxon>
        <taxon>Fungi</taxon>
        <taxon>Dikarya</taxon>
        <taxon>Ascomycota</taxon>
        <taxon>Pezizomycotina</taxon>
        <taxon>Leotiomycetes</taxon>
        <taxon>Helotiales</taxon>
        <taxon>Tricladiaceae</taxon>
        <taxon>Cudoniella</taxon>
    </lineage>
</organism>
<evidence type="ECO:0000313" key="1">
    <source>
        <dbReference type="EMBL" id="KAF4610412.1"/>
    </source>
</evidence>
<dbReference type="Gene3D" id="3.40.30.10">
    <property type="entry name" value="Glutaredoxin"/>
    <property type="match status" value="1"/>
</dbReference>
<sequence>MFAKLTTRIALKKAGIPSNALSLPDTKGANKDLSNAALSPIANPFANVSIPVSWKSWATPAPPPIEVAEAPVWGTRAPSSNKLRMPADDGRPTVVVFLRHAGCPFAEKTFLELRRLANKYTRLNFIAVSHSSKQATDKWVTAMGGAWSVSVVIDEEREIYASWGLGVSTTYHLLNPWTQVARNKLGKEEGIWGRDVDPSGNRWQVGGAWAMDELGNIRWGAANKTADDLPDLVEACKSLGAAQNDIGAVSESDIFKQIKARIRHGDFVIKQ</sequence>
<dbReference type="Pfam" id="PF13911">
    <property type="entry name" value="AhpC-TSA_2"/>
    <property type="match status" value="1"/>
</dbReference>
<dbReference type="EMBL" id="JAAMPI010002618">
    <property type="protein sequence ID" value="KAF4610412.1"/>
    <property type="molecule type" value="Genomic_DNA"/>
</dbReference>
<reference evidence="1 2" key="1">
    <citation type="submission" date="2020-03" db="EMBL/GenBank/DDBJ databases">
        <title>Draft Genome Sequence of Cudoniella acicularis.</title>
        <authorList>
            <person name="Buettner E."/>
            <person name="Kellner H."/>
        </authorList>
    </citation>
    <scope>NUCLEOTIDE SEQUENCE [LARGE SCALE GENOMIC DNA]</scope>
    <source>
        <strain evidence="1 2">DSM 108380</strain>
    </source>
</reference>
<dbReference type="PANTHER" id="PTHR42336:SF2">
    <property type="entry name" value="THIOREDOXIN DOMAIN-CONTAINING PROTEIN"/>
    <property type="match status" value="1"/>
</dbReference>
<accession>A0A8H4QG45</accession>
<evidence type="ECO:0008006" key="3">
    <source>
        <dbReference type="Google" id="ProtNLM"/>
    </source>
</evidence>
<dbReference type="SUPFAM" id="SSF52833">
    <property type="entry name" value="Thioredoxin-like"/>
    <property type="match status" value="1"/>
</dbReference>
<dbReference type="PANTHER" id="PTHR42336">
    <property type="entry name" value="THIOREDOXIN DOMAIN-CONTAINING PROTEIN-RELATED"/>
    <property type="match status" value="1"/>
</dbReference>
<dbReference type="Proteomes" id="UP000566819">
    <property type="component" value="Unassembled WGS sequence"/>
</dbReference>
<gene>
    <name evidence="1" type="ORF">G7Y89_g15707</name>
</gene>
<dbReference type="OrthoDB" id="40334at2759"/>
<comment type="caution">
    <text evidence="1">The sequence shown here is derived from an EMBL/GenBank/DDBJ whole genome shotgun (WGS) entry which is preliminary data.</text>
</comment>
<name>A0A8H4QG45_9HELO</name>
<dbReference type="AlphaFoldDB" id="A0A8H4QG45"/>